<comment type="caution">
    <text evidence="12">Lacks conserved residue(s) required for the propagation of feature annotation.</text>
</comment>
<dbReference type="Gene3D" id="3.40.50.1010">
    <property type="entry name" value="5'-nuclease"/>
    <property type="match status" value="1"/>
</dbReference>
<keyword evidence="6 12" id="KW-0378">Hydrolase</keyword>
<evidence type="ECO:0000259" key="14">
    <source>
        <dbReference type="SMART" id="SM00485"/>
    </source>
</evidence>
<dbReference type="InterPro" id="IPR008918">
    <property type="entry name" value="HhH2"/>
</dbReference>
<dbReference type="Proteomes" id="UP000033066">
    <property type="component" value="Chromosome"/>
</dbReference>
<keyword evidence="7 12" id="KW-0269">Exonuclease</keyword>
<comment type="cofactor">
    <cofactor evidence="12">
        <name>Mg(2+)</name>
        <dbReference type="ChEBI" id="CHEBI:18420"/>
    </cofactor>
    <text evidence="12">Binds 2 magnesium ions per subunit. They probably participate in the reaction catalyzed by the enzyme. May bind an additional third magnesium ion after substrate binding.</text>
</comment>
<comment type="function">
    <text evidence="12">Structure-specific nuclease with 5'-flap endonuclease and 5'-3' exonuclease activities involved in DNA replication and repair. During DNA replication, cleaves the 5'-overhanging flap structure that is generated by displacement synthesis when DNA polymerase encounters the 5'-end of a downstream Okazaki fragment. Binds the unpaired 3'-DNA end and kinks the DNA to facilitate 5' cleavage specificity. Cleaves one nucleotide into the double-stranded DNA from the junction in flap DNA, leaving a nick for ligation. Also involved in the base excision repair (BER) pathway. Acts as a genome stabilization factor that prevents flaps from equilibrating into structurs that lead to duplications and deletions. Also possesses 5'-3' exonuclease activity on nicked or gapped double-stranded DNA.</text>
</comment>
<keyword evidence="5 12" id="KW-0227">DNA damage</keyword>
<dbReference type="InterPro" id="IPR019974">
    <property type="entry name" value="XPG_CS"/>
</dbReference>
<dbReference type="Pfam" id="PF00867">
    <property type="entry name" value="XPG_I"/>
    <property type="match status" value="1"/>
</dbReference>
<dbReference type="SUPFAM" id="SSF47807">
    <property type="entry name" value="5' to 3' exonuclease, C-terminal subdomain"/>
    <property type="match status" value="1"/>
</dbReference>
<dbReference type="InterPro" id="IPR006084">
    <property type="entry name" value="XPG/Rad2"/>
</dbReference>
<gene>
    <name evidence="12" type="primary">fen</name>
    <name evidence="15" type="ORF">MSBR3_3242</name>
</gene>
<evidence type="ECO:0000256" key="10">
    <source>
        <dbReference type="ARBA" id="ARBA00024702"/>
    </source>
</evidence>
<name>A0A0E3WZW5_METBA</name>
<feature type="binding site" evidence="12">
    <location>
        <position position="196"/>
    </location>
    <ligand>
        <name>Mg(2+)</name>
        <dbReference type="ChEBI" id="CHEBI:18420"/>
        <label>1</label>
    </ligand>
</feature>
<dbReference type="GO" id="GO:0008409">
    <property type="term" value="F:5'-3' exonuclease activity"/>
    <property type="evidence" value="ECO:0007669"/>
    <property type="project" value="UniProtKB-UniRule"/>
</dbReference>
<dbReference type="PATRIC" id="fig|1434107.4.peg.4082"/>
<dbReference type="FunFam" id="1.10.150.20:FF:000087">
    <property type="entry name" value="Flap endonuclease 1"/>
    <property type="match status" value="1"/>
</dbReference>
<dbReference type="SMART" id="SM00484">
    <property type="entry name" value="XPGI"/>
    <property type="match status" value="1"/>
</dbReference>
<dbReference type="InterPro" id="IPR019973">
    <property type="entry name" value="Flap_endonuc_arc"/>
</dbReference>
<comment type="function">
    <text evidence="10">Structure-specific nuclease with 5'-flap endonuclease and 5'-3' exonuclease activities involved in DNA replication and repair. During DNA replication, cleaves the 5'-overhanging flap structure that is generated by displacement synthesis when DNA polymerase encounters the 5'-end of a downstream Okazaki fragment. Binds the unpaired 3'-DNA end and kinks the DNA to facilitate 5' cleavage specificity. Cleaves one nucleotide into the double-stranded DNA from the junction in flap DNA, leaving a nick for ligation. Also involved in the base excision repair (BER) pathway. Acts as a genome stabilization factor that prevents flaps from equilibrating into structures that lead to duplications and deletions. Also possesses 5'-3' exonuclease activity on nicked or gapped double-stranded DNA.</text>
</comment>
<feature type="binding site" evidence="12">
    <location>
        <position position="122"/>
    </location>
    <ligand>
        <name>Mg(2+)</name>
        <dbReference type="ChEBI" id="CHEBI:18420"/>
        <label>1</label>
    </ligand>
</feature>
<feature type="domain" description="XPG N-terminal" evidence="14">
    <location>
        <begin position="43"/>
        <end position="143"/>
    </location>
</feature>
<feature type="region of interest" description="N-domain" evidence="12">
    <location>
        <begin position="43"/>
        <end position="140"/>
    </location>
</feature>
<dbReference type="SUPFAM" id="SSF88723">
    <property type="entry name" value="PIN domain-like"/>
    <property type="match status" value="1"/>
</dbReference>
<keyword evidence="3 12" id="KW-0479">Metal-binding</keyword>
<comment type="similarity">
    <text evidence="12">Belongs to the XPG/RAD2 endonuclease family. FEN1 subfamily.</text>
</comment>
<dbReference type="HAMAP" id="MF_00614">
    <property type="entry name" value="Fen"/>
    <property type="match status" value="1"/>
</dbReference>
<feature type="binding site" evidence="12">
    <location>
        <position position="215"/>
    </location>
    <ligand>
        <name>Mg(2+)</name>
        <dbReference type="ChEBI" id="CHEBI:18420"/>
        <label>2</label>
    </ligand>
</feature>
<dbReference type="GO" id="GO:0017108">
    <property type="term" value="F:5'-flap endonuclease activity"/>
    <property type="evidence" value="ECO:0007669"/>
    <property type="project" value="UniProtKB-UniRule"/>
</dbReference>
<evidence type="ECO:0000256" key="3">
    <source>
        <dbReference type="ARBA" id="ARBA00022723"/>
    </source>
</evidence>
<dbReference type="KEGG" id="mbak:MSBR3_3242"/>
<evidence type="ECO:0000256" key="8">
    <source>
        <dbReference type="ARBA" id="ARBA00022842"/>
    </source>
</evidence>
<feature type="region of interest" description="Interaction with PCNA" evidence="12">
    <location>
        <begin position="372"/>
        <end position="380"/>
    </location>
</feature>
<dbReference type="Gene3D" id="1.10.150.20">
    <property type="entry name" value="5' to 3' exonuclease, C-terminal subdomain"/>
    <property type="match status" value="1"/>
</dbReference>
<dbReference type="InterPro" id="IPR006085">
    <property type="entry name" value="XPG_DNA_repair_N"/>
</dbReference>
<feature type="binding site" evidence="12">
    <location>
        <position position="278"/>
    </location>
    <ligand>
        <name>Mg(2+)</name>
        <dbReference type="ChEBI" id="CHEBI:18420"/>
        <label>2</label>
    </ligand>
</feature>
<keyword evidence="4 12" id="KW-0255">Endonuclease</keyword>
<dbReference type="GO" id="GO:0000287">
    <property type="term" value="F:magnesium ion binding"/>
    <property type="evidence" value="ECO:0007669"/>
    <property type="project" value="UniProtKB-UniRule"/>
</dbReference>
<dbReference type="InterPro" id="IPR036279">
    <property type="entry name" value="5-3_exonuclease_C_sf"/>
</dbReference>
<dbReference type="Pfam" id="PF00752">
    <property type="entry name" value="XPG_N"/>
    <property type="match status" value="1"/>
</dbReference>
<keyword evidence="8 12" id="KW-0460">Magnesium</keyword>
<feature type="binding site" evidence="12">
    <location>
        <position position="69"/>
    </location>
    <ligand>
        <name>Mg(2+)</name>
        <dbReference type="ChEBI" id="CHEBI:18420"/>
        <label>1</label>
    </ligand>
</feature>
<evidence type="ECO:0000256" key="11">
    <source>
        <dbReference type="ARBA" id="ARBA00065981"/>
    </source>
</evidence>
<dbReference type="GO" id="GO:0006281">
    <property type="term" value="P:DNA repair"/>
    <property type="evidence" value="ECO:0007669"/>
    <property type="project" value="UniProtKB-UniRule"/>
</dbReference>
<feature type="domain" description="XPG-I" evidence="13">
    <location>
        <begin position="182"/>
        <end position="263"/>
    </location>
</feature>
<keyword evidence="16" id="KW-1185">Reference proteome</keyword>
<evidence type="ECO:0000256" key="2">
    <source>
        <dbReference type="ARBA" id="ARBA00022722"/>
    </source>
</evidence>
<feature type="binding site" evidence="12">
    <location>
        <position position="194"/>
    </location>
    <ligand>
        <name>Mg(2+)</name>
        <dbReference type="ChEBI" id="CHEBI:18420"/>
        <label>1</label>
    </ligand>
</feature>
<dbReference type="SMART" id="SM00279">
    <property type="entry name" value="HhH2"/>
    <property type="match status" value="1"/>
</dbReference>
<dbReference type="SMART" id="SM00485">
    <property type="entry name" value="XPGN"/>
    <property type="match status" value="1"/>
</dbReference>
<dbReference type="FunFam" id="3.40.50.1010:FF:000016">
    <property type="entry name" value="Flap endonuclease 1"/>
    <property type="match status" value="1"/>
</dbReference>
<dbReference type="NCBIfam" id="TIGR03674">
    <property type="entry name" value="fen_arch"/>
    <property type="match status" value="1"/>
</dbReference>
<dbReference type="PANTHER" id="PTHR11081:SF9">
    <property type="entry name" value="FLAP ENDONUCLEASE 1"/>
    <property type="match status" value="1"/>
</dbReference>
<keyword evidence="9 12" id="KW-0234">DNA repair</keyword>
<evidence type="ECO:0000256" key="7">
    <source>
        <dbReference type="ARBA" id="ARBA00022839"/>
    </source>
</evidence>
<dbReference type="GO" id="GO:0043137">
    <property type="term" value="P:DNA replication, removal of RNA primer"/>
    <property type="evidence" value="ECO:0007669"/>
    <property type="project" value="UniProtKB-UniRule"/>
</dbReference>
<evidence type="ECO:0000256" key="4">
    <source>
        <dbReference type="ARBA" id="ARBA00022759"/>
    </source>
</evidence>
<keyword evidence="2 12" id="KW-0540">Nuclease</keyword>
<keyword evidence="1 12" id="KW-0235">DNA replication</keyword>
<dbReference type="PROSITE" id="PS00841">
    <property type="entry name" value="XPG_1"/>
    <property type="match status" value="1"/>
</dbReference>
<dbReference type="InterPro" id="IPR006086">
    <property type="entry name" value="XPG-I_dom"/>
</dbReference>
<dbReference type="PRINTS" id="PR00853">
    <property type="entry name" value="XPGRADSUPER"/>
</dbReference>
<comment type="subunit">
    <text evidence="11 12">Interacts with PCNA. PCNA stimulates the nuclease activity without altering cleavage specificity.</text>
</comment>
<evidence type="ECO:0000259" key="13">
    <source>
        <dbReference type="SMART" id="SM00484"/>
    </source>
</evidence>
<evidence type="ECO:0000313" key="16">
    <source>
        <dbReference type="Proteomes" id="UP000033066"/>
    </source>
</evidence>
<evidence type="ECO:0000256" key="1">
    <source>
        <dbReference type="ARBA" id="ARBA00022705"/>
    </source>
</evidence>
<evidence type="ECO:0000313" key="15">
    <source>
        <dbReference type="EMBL" id="AKB83820.1"/>
    </source>
</evidence>
<dbReference type="CDD" id="cd09867">
    <property type="entry name" value="PIN_FEN1"/>
    <property type="match status" value="1"/>
</dbReference>
<dbReference type="PANTHER" id="PTHR11081">
    <property type="entry name" value="FLAP ENDONUCLEASE FAMILY MEMBER"/>
    <property type="match status" value="1"/>
</dbReference>
<sequence length="380" mass="42912">MISTFCITVKKLKIRLKNKNRLIKQVMKAQSFLLTFRHSRENMGTDIGDLLQKRKVELSDLTNQVVAIDAFNTLHQFLSIIRQRDGSPLVDSAGRVTSHLSGLLYRTASLVEAGVKPLFVFDGKPPDLKSETLNRRKEVRESSREKWENAKAVGDLESAYKYAQASSKVNQEIVEDSKYLLNVMGVPFVQAPCEGEAQAAHMVLKKDANCVASQDYDSFLFGAPIVVRNLAVTGKRKLPGKNMYVDVEPEKIELDETLEALEITREQLIDIAICVGTDYNKGLEKVGPKTALKLIKKHGDIYSVLNEKKAEIEAVDQIRDIFLHPEVTDDYKIRWEKPDSEKLLEFLCEGHDFSIDRVGKAAERLKTASGARQKTLDQWF</sequence>
<evidence type="ECO:0000256" key="9">
    <source>
        <dbReference type="ARBA" id="ARBA00023204"/>
    </source>
</evidence>
<dbReference type="EC" id="3.1.-.-" evidence="12"/>
<dbReference type="CDD" id="cd09903">
    <property type="entry name" value="H3TH_FEN1-Arc"/>
    <property type="match status" value="1"/>
</dbReference>
<dbReference type="STRING" id="1434107.MSBR3_3242"/>
<protein>
    <recommendedName>
        <fullName evidence="12">Flap endonuclease 1</fullName>
        <shortName evidence="12">FEN-1</shortName>
        <ecNumber evidence="12">3.1.-.-</ecNumber>
    </recommendedName>
    <alternativeName>
        <fullName evidence="12">Flap structure-specific endonuclease 1</fullName>
    </alternativeName>
</protein>
<dbReference type="InterPro" id="IPR029060">
    <property type="entry name" value="PIN-like_dom_sf"/>
</dbReference>
<feature type="binding site" evidence="12">
    <location>
        <position position="217"/>
    </location>
    <ligand>
        <name>Mg(2+)</name>
        <dbReference type="ChEBI" id="CHEBI:18420"/>
        <label>2</label>
    </ligand>
</feature>
<organism evidence="15 16">
    <name type="scientific">Methanosarcina barkeri 3</name>
    <dbReference type="NCBI Taxonomy" id="1434107"/>
    <lineage>
        <taxon>Archaea</taxon>
        <taxon>Methanobacteriati</taxon>
        <taxon>Methanobacteriota</taxon>
        <taxon>Stenosarchaea group</taxon>
        <taxon>Methanomicrobia</taxon>
        <taxon>Methanosarcinales</taxon>
        <taxon>Methanosarcinaceae</taxon>
        <taxon>Methanosarcina</taxon>
    </lineage>
</organism>
<dbReference type="EMBL" id="CP009517">
    <property type="protein sequence ID" value="AKB83820.1"/>
    <property type="molecule type" value="Genomic_DNA"/>
</dbReference>
<dbReference type="GO" id="GO:0003677">
    <property type="term" value="F:DNA binding"/>
    <property type="evidence" value="ECO:0007669"/>
    <property type="project" value="UniProtKB-UniRule"/>
</dbReference>
<dbReference type="AlphaFoldDB" id="A0A0E3WZW5"/>
<dbReference type="HOGENOM" id="CLU_032444_0_0_2"/>
<evidence type="ECO:0000256" key="6">
    <source>
        <dbReference type="ARBA" id="ARBA00022801"/>
    </source>
</evidence>
<dbReference type="InterPro" id="IPR023426">
    <property type="entry name" value="Flap_endonuc"/>
</dbReference>
<proteinExistence type="inferred from homology"/>
<reference evidence="15" key="1">
    <citation type="submission" date="2014-07" db="EMBL/GenBank/DDBJ databases">
        <title>Methanogenic archaea and the global carbon cycle.</title>
        <authorList>
            <person name="Henriksen J.R."/>
            <person name="Luke J."/>
            <person name="Reinhart S."/>
            <person name="Benedict M.N."/>
            <person name="Youngblut N.D."/>
            <person name="Metcalf M.E."/>
            <person name="Whitaker R.J."/>
            <person name="Metcalf W.W."/>
        </authorList>
    </citation>
    <scope>NUCLEOTIDE SEQUENCE [LARGE SCALE GENOMIC DNA]</scope>
    <source>
        <strain evidence="15">3</strain>
    </source>
</reference>
<evidence type="ECO:0000256" key="12">
    <source>
        <dbReference type="HAMAP-Rule" id="MF_00614"/>
    </source>
</evidence>
<evidence type="ECO:0000256" key="5">
    <source>
        <dbReference type="ARBA" id="ARBA00022763"/>
    </source>
</evidence>
<accession>A0A0E3WZW5</accession>